<evidence type="ECO:0000313" key="4">
    <source>
        <dbReference type="Proteomes" id="UP001595847"/>
    </source>
</evidence>
<dbReference type="Pfam" id="PF05050">
    <property type="entry name" value="Methyltransf_21"/>
    <property type="match status" value="1"/>
</dbReference>
<keyword evidence="3" id="KW-0489">Methyltransferase</keyword>
<name>A0ABV8FXR6_9ACTN</name>
<dbReference type="GO" id="GO:0032259">
    <property type="term" value="P:methylation"/>
    <property type="evidence" value="ECO:0007669"/>
    <property type="project" value="UniProtKB-KW"/>
</dbReference>
<dbReference type="InterPro" id="IPR052514">
    <property type="entry name" value="SAM-dependent_MTase"/>
</dbReference>
<dbReference type="Proteomes" id="UP001595847">
    <property type="component" value="Unassembled WGS sequence"/>
</dbReference>
<dbReference type="GO" id="GO:0008168">
    <property type="term" value="F:methyltransferase activity"/>
    <property type="evidence" value="ECO:0007669"/>
    <property type="project" value="UniProtKB-KW"/>
</dbReference>
<dbReference type="NCBIfam" id="TIGR01444">
    <property type="entry name" value="fkbM_fam"/>
    <property type="match status" value="1"/>
</dbReference>
<dbReference type="InterPro" id="IPR029063">
    <property type="entry name" value="SAM-dependent_MTases_sf"/>
</dbReference>
<feature type="compositionally biased region" description="Low complexity" evidence="1">
    <location>
        <begin position="1"/>
        <end position="20"/>
    </location>
</feature>
<sequence>MAQRTTPTPDDPTAPGTAPPSEDGGGSGERAAPSVDFRATAAGRRQSWHGMKKHVKRVLGWRLPNLAMRAAVGVAAPGLRTTGRLPVPAATREVTGYVDGAEYVMLHPARCVVAKELYWGRGRRPQPADDFALRVFAAAARRADVMLDIGAYTGLFTLAGTAVNPRLRAHAFEIVPEVFGTLFDNCVRNRVLHRTTLHHVGLGDPGSAIALPARSGGSALPCFYSTRLAFDDGVPVEVAALDSFTGRVPTGSAVVMKVDVEGTEAAVFGHGRGFLAEHRPDIVCEVLPGADTVALAAVLEPLGYRFHLIGADALAPEGPLTPHERFRDWFLTPRSRSGIEELGVPVAGTAPLTPPR</sequence>
<reference evidence="4" key="1">
    <citation type="journal article" date="2019" name="Int. J. Syst. Evol. Microbiol.">
        <title>The Global Catalogue of Microorganisms (GCM) 10K type strain sequencing project: providing services to taxonomists for standard genome sequencing and annotation.</title>
        <authorList>
            <consortium name="The Broad Institute Genomics Platform"/>
            <consortium name="The Broad Institute Genome Sequencing Center for Infectious Disease"/>
            <person name="Wu L."/>
            <person name="Ma J."/>
        </authorList>
    </citation>
    <scope>NUCLEOTIDE SEQUENCE [LARGE SCALE GENOMIC DNA]</scope>
    <source>
        <strain evidence="4">TBRC 1826</strain>
    </source>
</reference>
<dbReference type="SUPFAM" id="SSF53335">
    <property type="entry name" value="S-adenosyl-L-methionine-dependent methyltransferases"/>
    <property type="match status" value="1"/>
</dbReference>
<protein>
    <submittedName>
        <fullName evidence="3">FkbM family methyltransferase</fullName>
    </submittedName>
</protein>
<dbReference type="PANTHER" id="PTHR34203">
    <property type="entry name" value="METHYLTRANSFERASE, FKBM FAMILY PROTEIN"/>
    <property type="match status" value="1"/>
</dbReference>
<dbReference type="Gene3D" id="3.40.50.150">
    <property type="entry name" value="Vaccinia Virus protein VP39"/>
    <property type="match status" value="1"/>
</dbReference>
<organism evidence="3 4">
    <name type="scientific">Nocardiopsis sediminis</name>
    <dbReference type="NCBI Taxonomy" id="1778267"/>
    <lineage>
        <taxon>Bacteria</taxon>
        <taxon>Bacillati</taxon>
        <taxon>Actinomycetota</taxon>
        <taxon>Actinomycetes</taxon>
        <taxon>Streptosporangiales</taxon>
        <taxon>Nocardiopsidaceae</taxon>
        <taxon>Nocardiopsis</taxon>
    </lineage>
</organism>
<accession>A0ABV8FXR6</accession>
<gene>
    <name evidence="3" type="ORF">ACFOVU_26300</name>
</gene>
<dbReference type="EMBL" id="JBHSBH010000015">
    <property type="protein sequence ID" value="MFC3999451.1"/>
    <property type="molecule type" value="Genomic_DNA"/>
</dbReference>
<comment type="caution">
    <text evidence="3">The sequence shown here is derived from an EMBL/GenBank/DDBJ whole genome shotgun (WGS) entry which is preliminary data.</text>
</comment>
<dbReference type="RefSeq" id="WP_378537895.1">
    <property type="nucleotide sequence ID" value="NZ_JBHSBH010000015.1"/>
</dbReference>
<evidence type="ECO:0000256" key="1">
    <source>
        <dbReference type="SAM" id="MobiDB-lite"/>
    </source>
</evidence>
<feature type="region of interest" description="Disordered" evidence="1">
    <location>
        <begin position="1"/>
        <end position="32"/>
    </location>
</feature>
<evidence type="ECO:0000259" key="2">
    <source>
        <dbReference type="Pfam" id="PF05050"/>
    </source>
</evidence>
<keyword evidence="3" id="KW-0808">Transferase</keyword>
<dbReference type="InterPro" id="IPR006342">
    <property type="entry name" value="FkbM_mtfrase"/>
</dbReference>
<evidence type="ECO:0000313" key="3">
    <source>
        <dbReference type="EMBL" id="MFC3999451.1"/>
    </source>
</evidence>
<proteinExistence type="predicted"/>
<dbReference type="PANTHER" id="PTHR34203:SF15">
    <property type="entry name" value="SLL1173 PROTEIN"/>
    <property type="match status" value="1"/>
</dbReference>
<feature type="domain" description="Methyltransferase FkbM" evidence="2">
    <location>
        <begin position="148"/>
        <end position="306"/>
    </location>
</feature>
<keyword evidence="4" id="KW-1185">Reference proteome</keyword>